<name>A0ABD5Y1N5_9EURY</name>
<comment type="caution">
    <text evidence="12">The sequence shown here is derived from an EMBL/GenBank/DDBJ whole genome shotgun (WGS) entry which is preliminary data.</text>
</comment>
<dbReference type="EC" id="2.7.13.3" evidence="3"/>
<comment type="catalytic activity">
    <reaction evidence="1">
        <text>ATP + protein L-histidine = ADP + protein N-phospho-L-histidine.</text>
        <dbReference type="EC" id="2.7.13.3"/>
    </reaction>
</comment>
<dbReference type="SUPFAM" id="SSF55785">
    <property type="entry name" value="PYP-like sensor domain (PAS domain)"/>
    <property type="match status" value="1"/>
</dbReference>
<keyword evidence="13" id="KW-1185">Reference proteome</keyword>
<dbReference type="Gene3D" id="3.40.50.2300">
    <property type="match status" value="1"/>
</dbReference>
<keyword evidence="8 12" id="KW-0067">ATP-binding</keyword>
<dbReference type="InterPro" id="IPR003661">
    <property type="entry name" value="HisK_dim/P_dom"/>
</dbReference>
<dbReference type="GO" id="GO:0005886">
    <property type="term" value="C:plasma membrane"/>
    <property type="evidence" value="ECO:0007669"/>
    <property type="project" value="UniProtKB-SubCell"/>
</dbReference>
<accession>A0ABD5Y1N5</accession>
<dbReference type="SMART" id="SM00388">
    <property type="entry name" value="HisKA"/>
    <property type="match status" value="1"/>
</dbReference>
<keyword evidence="6" id="KW-0547">Nucleotide-binding</keyword>
<proteinExistence type="predicted"/>
<reference evidence="12 13" key="1">
    <citation type="journal article" date="2019" name="Int. J. Syst. Evol. Microbiol.">
        <title>The Global Catalogue of Microorganisms (GCM) 10K type strain sequencing project: providing services to taxonomists for standard genome sequencing and annotation.</title>
        <authorList>
            <consortium name="The Broad Institute Genomics Platform"/>
            <consortium name="The Broad Institute Genome Sequencing Center for Infectious Disease"/>
            <person name="Wu L."/>
            <person name="Ma J."/>
        </authorList>
    </citation>
    <scope>NUCLEOTIDE SEQUENCE [LARGE SCALE GENOMIC DNA]</scope>
    <source>
        <strain evidence="12 13">XZYJT29</strain>
    </source>
</reference>
<dbReference type="CDD" id="cd00082">
    <property type="entry name" value="HisKA"/>
    <property type="match status" value="1"/>
</dbReference>
<dbReference type="PROSITE" id="PS50109">
    <property type="entry name" value="HIS_KIN"/>
    <property type="match status" value="1"/>
</dbReference>
<dbReference type="EMBL" id="JBHTAS010000001">
    <property type="protein sequence ID" value="MFC7141172.1"/>
    <property type="molecule type" value="Genomic_DNA"/>
</dbReference>
<evidence type="ECO:0000256" key="3">
    <source>
        <dbReference type="ARBA" id="ARBA00012438"/>
    </source>
</evidence>
<dbReference type="Gene3D" id="1.10.287.130">
    <property type="match status" value="1"/>
</dbReference>
<dbReference type="CDD" id="cd00075">
    <property type="entry name" value="HATPase"/>
    <property type="match status" value="1"/>
</dbReference>
<dbReference type="InterPro" id="IPR011006">
    <property type="entry name" value="CheY-like_superfamily"/>
</dbReference>
<dbReference type="SUPFAM" id="SSF47384">
    <property type="entry name" value="Homodimeric domain of signal transducing histidine kinase"/>
    <property type="match status" value="1"/>
</dbReference>
<evidence type="ECO:0000313" key="13">
    <source>
        <dbReference type="Proteomes" id="UP001596432"/>
    </source>
</evidence>
<dbReference type="Pfam" id="PF02518">
    <property type="entry name" value="HATPase_c"/>
    <property type="match status" value="1"/>
</dbReference>
<protein>
    <recommendedName>
        <fullName evidence="3">histidine kinase</fullName>
        <ecNumber evidence="3">2.7.13.3</ecNumber>
    </recommendedName>
</protein>
<sequence length="727" mass="77484">MGKFLGGPSAVLIVAGAPALGESVASAIERRSFPSPVTSAEVRAAEATDHDQTVDSVACSTCAEALARLESTEGVGCVVVDDALADRSVADCVASIVNEHPDLPVVVYAADGDEGLASETTRAGAFAYVPQPADAAAVPDHGDLLDTVGEALAVHDRRYRAAVQSDMLDAMFDDLGVPLYVKDDEARHLKMADVHGAPDPVDSIGKTDWELYSWDDESKVEALGDDRLVIDEGEPIREREERHGPPDAARWLKTTKVPWRDGDEVRGLVGITQDVSDEKRTIRDLRARNRRLDDFATFVARDLRNPLHVAMAYHEFAREGEEGAAETVADALERMEEQIESLSELATSGETAPAPVGGVEFPTFLQVAWDEVATARATLEIEMPAETRLYTNRLQLKPLFERLFENSVEHAGPDVTVRVGLTGDGFFVEDDGPGIPEEEREAVLEDGFTSTPTGAGTGLAIVSEIADTHGWDFRIREPGDGGAADGGVPDEGSTGGDEGTADGGDAAAIGDSASPGVRFEFGNVLLVADPEPAGEIGPSRPLTTGTDVGDALNTGESSHDAATGRWTLSAAGDNLIGQTDEFHFRWAAIRGPCRVEARLAEFDPPADWSKAGVMIRDTATERAPFGYVGVTGNGRTEVLWRAEGGRPTRRQLLESGDRSFEWFALERTGDRVTAFLSADGEEWHAVDQRPVALGESVCVGLAACSTMIGAYCEAAFEDVTAAELPGE</sequence>
<evidence type="ECO:0000256" key="7">
    <source>
        <dbReference type="ARBA" id="ARBA00022777"/>
    </source>
</evidence>
<dbReference type="GO" id="GO:0005524">
    <property type="term" value="F:ATP binding"/>
    <property type="evidence" value="ECO:0007669"/>
    <property type="project" value="UniProtKB-KW"/>
</dbReference>
<dbReference type="SUPFAM" id="SSF55874">
    <property type="entry name" value="ATPase domain of HSP90 chaperone/DNA topoisomerase II/histidine kinase"/>
    <property type="match status" value="1"/>
</dbReference>
<keyword evidence="4" id="KW-0472">Membrane</keyword>
<dbReference type="Pfam" id="PF00512">
    <property type="entry name" value="HisKA"/>
    <property type="match status" value="1"/>
</dbReference>
<keyword evidence="7" id="KW-0418">Kinase</keyword>
<dbReference type="AlphaFoldDB" id="A0ABD5Y1N5"/>
<feature type="domain" description="Histidine kinase" evidence="11">
    <location>
        <begin position="298"/>
        <end position="483"/>
    </location>
</feature>
<evidence type="ECO:0000256" key="10">
    <source>
        <dbReference type="SAM" id="MobiDB-lite"/>
    </source>
</evidence>
<dbReference type="InterPro" id="IPR005467">
    <property type="entry name" value="His_kinase_dom"/>
</dbReference>
<dbReference type="InterPro" id="IPR036097">
    <property type="entry name" value="HisK_dim/P_sf"/>
</dbReference>
<dbReference type="Gene3D" id="3.30.565.10">
    <property type="entry name" value="Histidine kinase-like ATPase, C-terminal domain"/>
    <property type="match status" value="1"/>
</dbReference>
<evidence type="ECO:0000256" key="5">
    <source>
        <dbReference type="ARBA" id="ARBA00022679"/>
    </source>
</evidence>
<feature type="region of interest" description="Disordered" evidence="10">
    <location>
        <begin position="472"/>
        <end position="512"/>
    </location>
</feature>
<evidence type="ECO:0000256" key="1">
    <source>
        <dbReference type="ARBA" id="ARBA00000085"/>
    </source>
</evidence>
<dbReference type="PANTHER" id="PTHR44936">
    <property type="entry name" value="SENSOR PROTEIN CREC"/>
    <property type="match status" value="1"/>
</dbReference>
<dbReference type="InterPro" id="IPR036890">
    <property type="entry name" value="HATPase_C_sf"/>
</dbReference>
<evidence type="ECO:0000259" key="11">
    <source>
        <dbReference type="PROSITE" id="PS50109"/>
    </source>
</evidence>
<dbReference type="InterPro" id="IPR003594">
    <property type="entry name" value="HATPase_dom"/>
</dbReference>
<dbReference type="Pfam" id="PF08448">
    <property type="entry name" value="PAS_4"/>
    <property type="match status" value="1"/>
</dbReference>
<feature type="coiled-coil region" evidence="9">
    <location>
        <begin position="318"/>
        <end position="352"/>
    </location>
</feature>
<dbReference type="RefSeq" id="WP_274322260.1">
    <property type="nucleotide sequence ID" value="NZ_CP118158.1"/>
</dbReference>
<evidence type="ECO:0000256" key="9">
    <source>
        <dbReference type="SAM" id="Coils"/>
    </source>
</evidence>
<evidence type="ECO:0000313" key="12">
    <source>
        <dbReference type="EMBL" id="MFC7141172.1"/>
    </source>
</evidence>
<dbReference type="GeneID" id="78821481"/>
<evidence type="ECO:0000256" key="4">
    <source>
        <dbReference type="ARBA" id="ARBA00022475"/>
    </source>
</evidence>
<dbReference type="Gene3D" id="3.30.450.20">
    <property type="entry name" value="PAS domain"/>
    <property type="match status" value="1"/>
</dbReference>
<evidence type="ECO:0000256" key="8">
    <source>
        <dbReference type="ARBA" id="ARBA00022840"/>
    </source>
</evidence>
<keyword evidence="4" id="KW-1003">Cell membrane</keyword>
<keyword evidence="5" id="KW-0808">Transferase</keyword>
<evidence type="ECO:0000256" key="2">
    <source>
        <dbReference type="ARBA" id="ARBA00004651"/>
    </source>
</evidence>
<dbReference type="GO" id="GO:0004673">
    <property type="term" value="F:protein histidine kinase activity"/>
    <property type="evidence" value="ECO:0007669"/>
    <property type="project" value="UniProtKB-EC"/>
</dbReference>
<dbReference type="InterPro" id="IPR035965">
    <property type="entry name" value="PAS-like_dom_sf"/>
</dbReference>
<gene>
    <name evidence="12" type="ORF">ACFQMA_15210</name>
</gene>
<dbReference type="InterPro" id="IPR013656">
    <property type="entry name" value="PAS_4"/>
</dbReference>
<feature type="compositionally biased region" description="Gly residues" evidence="10">
    <location>
        <begin position="493"/>
        <end position="502"/>
    </location>
</feature>
<dbReference type="Gene3D" id="2.60.120.200">
    <property type="match status" value="1"/>
</dbReference>
<dbReference type="PANTHER" id="PTHR44936:SF10">
    <property type="entry name" value="SENSOR PROTEIN RSTB"/>
    <property type="match status" value="1"/>
</dbReference>
<evidence type="ECO:0000256" key="6">
    <source>
        <dbReference type="ARBA" id="ARBA00022741"/>
    </source>
</evidence>
<organism evidence="12 13">
    <name type="scientific">Halosimplex aquaticum</name>
    <dbReference type="NCBI Taxonomy" id="3026162"/>
    <lineage>
        <taxon>Archaea</taxon>
        <taxon>Methanobacteriati</taxon>
        <taxon>Methanobacteriota</taxon>
        <taxon>Stenosarchaea group</taxon>
        <taxon>Halobacteria</taxon>
        <taxon>Halobacteriales</taxon>
        <taxon>Haloarculaceae</taxon>
        <taxon>Halosimplex</taxon>
    </lineage>
</organism>
<feature type="compositionally biased region" description="Low complexity" evidence="10">
    <location>
        <begin position="503"/>
        <end position="512"/>
    </location>
</feature>
<dbReference type="SUPFAM" id="SSF52172">
    <property type="entry name" value="CheY-like"/>
    <property type="match status" value="1"/>
</dbReference>
<dbReference type="Proteomes" id="UP001596432">
    <property type="component" value="Unassembled WGS sequence"/>
</dbReference>
<dbReference type="InterPro" id="IPR050980">
    <property type="entry name" value="2C_sensor_his_kinase"/>
</dbReference>
<dbReference type="SMART" id="SM00387">
    <property type="entry name" value="HATPase_c"/>
    <property type="match status" value="1"/>
</dbReference>
<keyword evidence="9" id="KW-0175">Coiled coil</keyword>
<comment type="subcellular location">
    <subcellularLocation>
        <location evidence="2">Cell membrane</location>
        <topology evidence="2">Multi-pass membrane protein</topology>
    </subcellularLocation>
</comment>